<accession>A0A3S9UAW9</accession>
<gene>
    <name evidence="1" type="primary">95</name>
    <name evidence="1" type="ORF">PBI_DUKE13_95</name>
</gene>
<evidence type="ECO:0000313" key="2">
    <source>
        <dbReference type="Proteomes" id="UP000287876"/>
    </source>
</evidence>
<evidence type="ECO:0000313" key="1">
    <source>
        <dbReference type="EMBL" id="AZS07434.1"/>
    </source>
</evidence>
<dbReference type="EMBL" id="MK279849">
    <property type="protein sequence ID" value="AZS07434.1"/>
    <property type="molecule type" value="Genomic_DNA"/>
</dbReference>
<protein>
    <submittedName>
        <fullName evidence="1">Uncharacterized protein</fullName>
    </submittedName>
</protein>
<reference evidence="1 2" key="1">
    <citation type="submission" date="2018-12" db="EMBL/GenBank/DDBJ databases">
        <authorList>
            <person name="Betsko A.J."/>
            <person name="Stoner T.H."/>
            <person name="Garlena R.A."/>
            <person name="Russell D.A."/>
            <person name="Pope W.H."/>
            <person name="Jacobs-Sera D."/>
            <person name="Hatfull G.F."/>
        </authorList>
    </citation>
    <scope>NUCLEOTIDE SEQUENCE [LARGE SCALE GENOMIC DNA]</scope>
</reference>
<proteinExistence type="predicted"/>
<sequence length="81" mass="9255">MKTCYRGHERSEENTYVFFDNGQKKHMCRECRRKVGRVCDYCNNVFTTTLQRGSWTCPTCTSGGVVTKDFTPLGSTWVTSG</sequence>
<name>A0A3S9UAW9_9CAUD</name>
<organism evidence="1 2">
    <name type="scientific">Mycobacterium phage Duke13</name>
    <dbReference type="NCBI Taxonomy" id="2499038"/>
    <lineage>
        <taxon>Viruses</taxon>
        <taxon>Duplodnaviria</taxon>
        <taxon>Heunggongvirae</taxon>
        <taxon>Uroviricota</taxon>
        <taxon>Caudoviricetes</taxon>
        <taxon>Omegavirus</taxon>
        <taxon>Omegavirus baka</taxon>
    </lineage>
</organism>
<dbReference type="Proteomes" id="UP000287876">
    <property type="component" value="Segment"/>
</dbReference>